<keyword evidence="5 6" id="KW-0143">Chaperone</keyword>
<dbReference type="Pfam" id="PF01025">
    <property type="entry name" value="GrpE"/>
    <property type="match status" value="1"/>
</dbReference>
<dbReference type="InterPro" id="IPR000740">
    <property type="entry name" value="GrpE"/>
</dbReference>
<dbReference type="SUPFAM" id="SSF51064">
    <property type="entry name" value="Head domain of nucleotide exchange factor GrpE"/>
    <property type="match status" value="1"/>
</dbReference>
<dbReference type="GO" id="GO:0051087">
    <property type="term" value="F:protein-folding chaperone binding"/>
    <property type="evidence" value="ECO:0007669"/>
    <property type="project" value="InterPro"/>
</dbReference>
<keyword evidence="4 6" id="KW-0496">Mitochondrion</keyword>
<gene>
    <name evidence="8" type="ORF">NADFUDRAFT_47945</name>
</gene>
<dbReference type="GO" id="GO:0006457">
    <property type="term" value="P:protein folding"/>
    <property type="evidence" value="ECO:0007669"/>
    <property type="project" value="InterPro"/>
</dbReference>
<proteinExistence type="inferred from homology"/>
<evidence type="ECO:0000256" key="1">
    <source>
        <dbReference type="ARBA" id="ARBA00004305"/>
    </source>
</evidence>
<dbReference type="PANTHER" id="PTHR21237">
    <property type="entry name" value="GRPE PROTEIN"/>
    <property type="match status" value="1"/>
</dbReference>
<evidence type="ECO:0000256" key="4">
    <source>
        <dbReference type="ARBA" id="ARBA00023128"/>
    </source>
</evidence>
<dbReference type="GO" id="GO:0001405">
    <property type="term" value="C:PAM complex, Tim23 associated import motor"/>
    <property type="evidence" value="ECO:0007669"/>
    <property type="project" value="TreeGrafter"/>
</dbReference>
<keyword evidence="3" id="KW-0809">Transit peptide</keyword>
<dbReference type="FunFam" id="2.30.22.10:FF:000002">
    <property type="entry name" value="GrpE protein homolog"/>
    <property type="match status" value="1"/>
</dbReference>
<protein>
    <recommendedName>
        <fullName evidence="6">GrpE protein homolog</fullName>
    </recommendedName>
</protein>
<dbReference type="EMBL" id="KV454414">
    <property type="protein sequence ID" value="ODQ63567.1"/>
    <property type="molecule type" value="Genomic_DNA"/>
</dbReference>
<evidence type="ECO:0000313" key="9">
    <source>
        <dbReference type="Proteomes" id="UP000095009"/>
    </source>
</evidence>
<accession>A0A1E3PFA3</accession>
<comment type="function">
    <text evidence="6">Essential component of the PAM complex, a complex required for the translocation of transit peptide-containing proteins from the inner membrane into the mitochondrial matrix in an ATP-dependent manner.</text>
</comment>
<dbReference type="HAMAP" id="MF_01151">
    <property type="entry name" value="GrpE"/>
    <property type="match status" value="1"/>
</dbReference>
<dbReference type="Gene3D" id="3.90.20.20">
    <property type="match status" value="1"/>
</dbReference>
<dbReference type="GO" id="GO:0000774">
    <property type="term" value="F:adenyl-nucleotide exchange factor activity"/>
    <property type="evidence" value="ECO:0007669"/>
    <property type="project" value="InterPro"/>
</dbReference>
<comment type="similarity">
    <text evidence="2 7">Belongs to the GrpE family.</text>
</comment>
<keyword evidence="9" id="KW-1185">Reference proteome</keyword>
<reference evidence="8 9" key="1">
    <citation type="journal article" date="2016" name="Proc. Natl. Acad. Sci. U.S.A.">
        <title>Comparative genomics of biotechnologically important yeasts.</title>
        <authorList>
            <person name="Riley R."/>
            <person name="Haridas S."/>
            <person name="Wolfe K.H."/>
            <person name="Lopes M.R."/>
            <person name="Hittinger C.T."/>
            <person name="Goeker M."/>
            <person name="Salamov A.A."/>
            <person name="Wisecaver J.H."/>
            <person name="Long T.M."/>
            <person name="Calvey C.H."/>
            <person name="Aerts A.L."/>
            <person name="Barry K.W."/>
            <person name="Choi C."/>
            <person name="Clum A."/>
            <person name="Coughlan A.Y."/>
            <person name="Deshpande S."/>
            <person name="Douglass A.P."/>
            <person name="Hanson S.J."/>
            <person name="Klenk H.-P."/>
            <person name="LaButti K.M."/>
            <person name="Lapidus A."/>
            <person name="Lindquist E.A."/>
            <person name="Lipzen A.M."/>
            <person name="Meier-Kolthoff J.P."/>
            <person name="Ohm R.A."/>
            <person name="Otillar R.P."/>
            <person name="Pangilinan J.L."/>
            <person name="Peng Y."/>
            <person name="Rokas A."/>
            <person name="Rosa C.A."/>
            <person name="Scheuner C."/>
            <person name="Sibirny A.A."/>
            <person name="Slot J.C."/>
            <person name="Stielow J.B."/>
            <person name="Sun H."/>
            <person name="Kurtzman C.P."/>
            <person name="Blackwell M."/>
            <person name="Grigoriev I.V."/>
            <person name="Jeffries T.W."/>
        </authorList>
    </citation>
    <scope>NUCLEOTIDE SEQUENCE [LARGE SCALE GENOMIC DNA]</scope>
    <source>
        <strain evidence="8 9">DSM 6958</strain>
    </source>
</reference>
<comment type="subcellular location">
    <subcellularLocation>
        <location evidence="1 6">Mitochondrion matrix</location>
    </subcellularLocation>
</comment>
<dbReference type="GO" id="GO:0051082">
    <property type="term" value="F:unfolded protein binding"/>
    <property type="evidence" value="ECO:0007669"/>
    <property type="project" value="TreeGrafter"/>
</dbReference>
<dbReference type="InterPro" id="IPR009012">
    <property type="entry name" value="GrpE_head"/>
</dbReference>
<evidence type="ECO:0000256" key="5">
    <source>
        <dbReference type="ARBA" id="ARBA00023186"/>
    </source>
</evidence>
<dbReference type="CDD" id="cd00446">
    <property type="entry name" value="GrpE"/>
    <property type="match status" value="1"/>
</dbReference>
<organism evidence="8 9">
    <name type="scientific">Nadsonia fulvescens var. elongata DSM 6958</name>
    <dbReference type="NCBI Taxonomy" id="857566"/>
    <lineage>
        <taxon>Eukaryota</taxon>
        <taxon>Fungi</taxon>
        <taxon>Dikarya</taxon>
        <taxon>Ascomycota</taxon>
        <taxon>Saccharomycotina</taxon>
        <taxon>Dipodascomycetes</taxon>
        <taxon>Dipodascales</taxon>
        <taxon>Dipodascales incertae sedis</taxon>
        <taxon>Nadsonia</taxon>
    </lineage>
</organism>
<dbReference type="PRINTS" id="PR00773">
    <property type="entry name" value="GRPEPROTEIN"/>
</dbReference>
<dbReference type="GO" id="GO:0030150">
    <property type="term" value="P:protein import into mitochondrial matrix"/>
    <property type="evidence" value="ECO:0007669"/>
    <property type="project" value="TreeGrafter"/>
</dbReference>
<dbReference type="FunFam" id="3.90.20.20:FF:000011">
    <property type="entry name" value="GrpE protein homolog"/>
    <property type="match status" value="1"/>
</dbReference>
<dbReference type="SUPFAM" id="SSF58014">
    <property type="entry name" value="Coiled-coil domain of nucleotide exchange factor GrpE"/>
    <property type="match status" value="1"/>
</dbReference>
<dbReference type="InterPro" id="IPR013805">
    <property type="entry name" value="GrpE_CC"/>
</dbReference>
<name>A0A1E3PFA3_9ASCO</name>
<dbReference type="STRING" id="857566.A0A1E3PFA3"/>
<dbReference type="PROSITE" id="PS01071">
    <property type="entry name" value="GRPE"/>
    <property type="match status" value="1"/>
</dbReference>
<dbReference type="OrthoDB" id="201635at2759"/>
<dbReference type="PANTHER" id="PTHR21237:SF23">
    <property type="entry name" value="GRPE PROTEIN HOMOLOG, MITOCHONDRIAL"/>
    <property type="match status" value="1"/>
</dbReference>
<evidence type="ECO:0000256" key="3">
    <source>
        <dbReference type="ARBA" id="ARBA00022946"/>
    </source>
</evidence>
<sequence length="223" mass="25137">MLNIATFATRSARSAFRIQMPCASLSGLGAVRSTVAPFNARFYSDAKAEEKTETEPKSELDQCLEKLETKEKEVAELKDKFVRSIADFRNLQETTKREIQKAKDFALQKFSKDLLESVDNFDRALTVIPEELKTQGASYNKELHDLYEGIKMTQNVFEKTLAKHGIVKVNPMGEVFDPNVHEATFEIPQPDKEPGTVFFVQQVGFSLNNRCVRPAKVGIVKGE</sequence>
<dbReference type="GO" id="GO:0042803">
    <property type="term" value="F:protein homodimerization activity"/>
    <property type="evidence" value="ECO:0007669"/>
    <property type="project" value="InterPro"/>
</dbReference>
<evidence type="ECO:0000313" key="8">
    <source>
        <dbReference type="EMBL" id="ODQ63567.1"/>
    </source>
</evidence>
<evidence type="ECO:0000256" key="7">
    <source>
        <dbReference type="RuleBase" id="RU004478"/>
    </source>
</evidence>
<evidence type="ECO:0000256" key="2">
    <source>
        <dbReference type="ARBA" id="ARBA00009054"/>
    </source>
</evidence>
<dbReference type="Proteomes" id="UP000095009">
    <property type="component" value="Unassembled WGS sequence"/>
</dbReference>
<dbReference type="AlphaFoldDB" id="A0A1E3PFA3"/>
<dbReference type="Gene3D" id="2.30.22.10">
    <property type="entry name" value="Head domain of nucleotide exchange factor GrpE"/>
    <property type="match status" value="1"/>
</dbReference>
<evidence type="ECO:0000256" key="6">
    <source>
        <dbReference type="RuleBase" id="RU000640"/>
    </source>
</evidence>